<dbReference type="PANTHER" id="PTHR10509">
    <property type="entry name" value="O-METHYLTRANSFERASE-RELATED"/>
    <property type="match status" value="1"/>
</dbReference>
<dbReference type="Pfam" id="PF01596">
    <property type="entry name" value="Methyltransf_3"/>
    <property type="match status" value="1"/>
</dbReference>
<keyword evidence="2" id="KW-0808">Transferase</keyword>
<evidence type="ECO:0000313" key="6">
    <source>
        <dbReference type="Proteomes" id="UP001279734"/>
    </source>
</evidence>
<keyword evidence="1" id="KW-0489">Methyltransferase</keyword>
<evidence type="ECO:0000313" key="5">
    <source>
        <dbReference type="EMBL" id="GMH13708.1"/>
    </source>
</evidence>
<dbReference type="InterPro" id="IPR002935">
    <property type="entry name" value="SAM_O-MeTrfase"/>
</dbReference>
<dbReference type="PROSITE" id="PS51682">
    <property type="entry name" value="SAM_OMT_I"/>
    <property type="match status" value="1"/>
</dbReference>
<proteinExistence type="inferred from homology"/>
<evidence type="ECO:0000256" key="1">
    <source>
        <dbReference type="ARBA" id="ARBA00022603"/>
    </source>
</evidence>
<dbReference type="Gene3D" id="3.40.50.150">
    <property type="entry name" value="Vaccinia Virus protein VP39"/>
    <property type="match status" value="1"/>
</dbReference>
<dbReference type="InterPro" id="IPR050362">
    <property type="entry name" value="Cation-dep_OMT"/>
</dbReference>
<dbReference type="InterPro" id="IPR029063">
    <property type="entry name" value="SAM-dependent_MTases_sf"/>
</dbReference>
<evidence type="ECO:0000256" key="4">
    <source>
        <dbReference type="ARBA" id="ARBA00023453"/>
    </source>
</evidence>
<evidence type="ECO:0000256" key="2">
    <source>
        <dbReference type="ARBA" id="ARBA00022679"/>
    </source>
</evidence>
<organism evidence="5 6">
    <name type="scientific">Nepenthes gracilis</name>
    <name type="common">Slender pitcher plant</name>
    <dbReference type="NCBI Taxonomy" id="150966"/>
    <lineage>
        <taxon>Eukaryota</taxon>
        <taxon>Viridiplantae</taxon>
        <taxon>Streptophyta</taxon>
        <taxon>Embryophyta</taxon>
        <taxon>Tracheophyta</taxon>
        <taxon>Spermatophyta</taxon>
        <taxon>Magnoliopsida</taxon>
        <taxon>eudicotyledons</taxon>
        <taxon>Gunneridae</taxon>
        <taxon>Pentapetalae</taxon>
        <taxon>Caryophyllales</taxon>
        <taxon>Nepenthaceae</taxon>
        <taxon>Nepenthes</taxon>
    </lineage>
</organism>
<evidence type="ECO:0000256" key="3">
    <source>
        <dbReference type="ARBA" id="ARBA00022691"/>
    </source>
</evidence>
<keyword evidence="3" id="KW-0949">S-adenosyl-L-methionine</keyword>
<dbReference type="PANTHER" id="PTHR10509:SF82">
    <property type="entry name" value="CAFFEOYL-COA O-METHYLTRANSFERASE-LIKE"/>
    <property type="match status" value="1"/>
</dbReference>
<accession>A0AAD3XQS9</accession>
<dbReference type="Proteomes" id="UP001279734">
    <property type="component" value="Unassembled WGS sequence"/>
</dbReference>
<comment type="caution">
    <text evidence="5">The sequence shown here is derived from an EMBL/GenBank/DDBJ whole genome shotgun (WGS) entry which is preliminary data.</text>
</comment>
<name>A0AAD3XQS9_NEPGR</name>
<comment type="similarity">
    <text evidence="4">Belongs to the class I-like SAM-binding methyltransferase superfamily. Cation-dependent O-methyltransferase family.</text>
</comment>
<protein>
    <submittedName>
        <fullName evidence="5">Uncharacterized protein</fullName>
    </submittedName>
</protein>
<dbReference type="GO" id="GO:0008171">
    <property type="term" value="F:O-methyltransferase activity"/>
    <property type="evidence" value="ECO:0007669"/>
    <property type="project" value="InterPro"/>
</dbReference>
<dbReference type="AlphaFoldDB" id="A0AAD3XQS9"/>
<reference evidence="5" key="1">
    <citation type="submission" date="2023-05" db="EMBL/GenBank/DDBJ databases">
        <title>Nepenthes gracilis genome sequencing.</title>
        <authorList>
            <person name="Fukushima K."/>
        </authorList>
    </citation>
    <scope>NUCLEOTIDE SEQUENCE</scope>
    <source>
        <strain evidence="5">SING2019-196</strain>
    </source>
</reference>
<gene>
    <name evidence="5" type="ORF">Nepgr_015549</name>
</gene>
<dbReference type="EMBL" id="BSYO01000013">
    <property type="protein sequence ID" value="GMH13708.1"/>
    <property type="molecule type" value="Genomic_DNA"/>
</dbReference>
<dbReference type="GO" id="GO:0008757">
    <property type="term" value="F:S-adenosylmethionine-dependent methyltransferase activity"/>
    <property type="evidence" value="ECO:0007669"/>
    <property type="project" value="TreeGrafter"/>
</dbReference>
<dbReference type="GO" id="GO:0032259">
    <property type="term" value="P:methylation"/>
    <property type="evidence" value="ECO:0007669"/>
    <property type="project" value="UniProtKB-KW"/>
</dbReference>
<sequence length="70" mass="7597">MKLVRIGGLLIYDNTLFGGAVIALEAEVEDCKQHFTRGTIEFTKAVVANDCAELCHVPSSDGVIICKRLC</sequence>
<keyword evidence="6" id="KW-1185">Reference proteome</keyword>